<dbReference type="Pfam" id="PF05099">
    <property type="entry name" value="TerB"/>
    <property type="match status" value="1"/>
</dbReference>
<feature type="topological domain" description="Cytoplasmic" evidence="7">
    <location>
        <begin position="40"/>
        <end position="272"/>
    </location>
</feature>
<dbReference type="CDD" id="cd07316">
    <property type="entry name" value="terB_like_DjlA"/>
    <property type="match status" value="1"/>
</dbReference>
<reference evidence="11" key="1">
    <citation type="submission" date="2016-10" db="EMBL/GenBank/DDBJ databases">
        <authorList>
            <person name="Varghese N."/>
            <person name="Submissions S."/>
        </authorList>
    </citation>
    <scope>NUCLEOTIDE SEQUENCE [LARGE SCALE GENOMIC DNA]</scope>
    <source>
        <strain evidence="11">DSM 11526</strain>
    </source>
</reference>
<protein>
    <recommendedName>
        <fullName evidence="7">Co-chaperone protein DjlA</fullName>
    </recommendedName>
</protein>
<dbReference type="EMBL" id="FNRJ01000001">
    <property type="protein sequence ID" value="SEA02107.1"/>
    <property type="molecule type" value="Genomic_DNA"/>
</dbReference>
<evidence type="ECO:0000313" key="10">
    <source>
        <dbReference type="EMBL" id="SEA02107.1"/>
    </source>
</evidence>
<organism evidence="10 11">
    <name type="scientific">Marinobacterium iners DSM 11526</name>
    <dbReference type="NCBI Taxonomy" id="1122198"/>
    <lineage>
        <taxon>Bacteria</taxon>
        <taxon>Pseudomonadati</taxon>
        <taxon>Pseudomonadota</taxon>
        <taxon>Gammaproteobacteria</taxon>
        <taxon>Oceanospirillales</taxon>
        <taxon>Oceanospirillaceae</taxon>
        <taxon>Marinobacterium</taxon>
    </lineage>
</organism>
<dbReference type="AlphaFoldDB" id="A0A1H3XRI1"/>
<comment type="function">
    <text evidence="7">Regulatory DnaK co-chaperone. Direct interaction between DnaK and DjlA is needed for the induction of the wcaABCDE operon, involved in the synthesis of a colanic acid polysaccharide capsule, possibly through activation of the RcsB/RcsC phosphotransfer signaling pathway. The colanic acid capsule may help the bacterium survive conditions outside the host.</text>
</comment>
<dbReference type="HAMAP" id="MF_01153">
    <property type="entry name" value="DjlA"/>
    <property type="match status" value="1"/>
</dbReference>
<dbReference type="InterPro" id="IPR050817">
    <property type="entry name" value="DjlA_DnaK_co-chaperone"/>
</dbReference>
<dbReference type="GO" id="GO:0051087">
    <property type="term" value="F:protein-folding chaperone binding"/>
    <property type="evidence" value="ECO:0007669"/>
    <property type="project" value="InterPro"/>
</dbReference>
<dbReference type="NCBIfam" id="NF006948">
    <property type="entry name" value="PRK09430.1"/>
    <property type="match status" value="1"/>
</dbReference>
<dbReference type="SUPFAM" id="SSF158682">
    <property type="entry name" value="TerB-like"/>
    <property type="match status" value="1"/>
</dbReference>
<comment type="domain">
    <text evidence="7">The transmembrane domain is a dimerization domain.</text>
</comment>
<comment type="subcellular location">
    <subcellularLocation>
        <location evidence="7">Cell inner membrane</location>
        <topology evidence="7">Single-pass type III membrane protein</topology>
    </subcellularLocation>
</comment>
<evidence type="ECO:0000256" key="5">
    <source>
        <dbReference type="ARBA" id="ARBA00023136"/>
    </source>
</evidence>
<keyword evidence="4 7" id="KW-1133">Transmembrane helix</keyword>
<dbReference type="InterPro" id="IPR001623">
    <property type="entry name" value="DnaJ_domain"/>
</dbReference>
<keyword evidence="11" id="KW-1185">Reference proteome</keyword>
<dbReference type="Gene3D" id="1.10.287.110">
    <property type="entry name" value="DnaJ domain"/>
    <property type="match status" value="1"/>
</dbReference>
<evidence type="ECO:0000256" key="3">
    <source>
        <dbReference type="ARBA" id="ARBA00022692"/>
    </source>
</evidence>
<keyword evidence="2 7" id="KW-0997">Cell inner membrane</keyword>
<name>A0A1H3XRI1_9GAMM</name>
<dbReference type="PROSITE" id="PS50076">
    <property type="entry name" value="DNAJ_2"/>
    <property type="match status" value="1"/>
</dbReference>
<dbReference type="PANTHER" id="PTHR24074">
    <property type="entry name" value="CO-CHAPERONE PROTEIN DJLA"/>
    <property type="match status" value="1"/>
</dbReference>
<evidence type="ECO:0000256" key="8">
    <source>
        <dbReference type="SAM" id="Phobius"/>
    </source>
</evidence>
<evidence type="ECO:0000259" key="9">
    <source>
        <dbReference type="PROSITE" id="PS50076"/>
    </source>
</evidence>
<dbReference type="RefSeq" id="WP_091821798.1">
    <property type="nucleotide sequence ID" value="NZ_FNRJ01000001.1"/>
</dbReference>
<feature type="domain" description="J" evidence="9">
    <location>
        <begin position="206"/>
        <end position="272"/>
    </location>
</feature>
<evidence type="ECO:0000256" key="7">
    <source>
        <dbReference type="HAMAP-Rule" id="MF_01153"/>
    </source>
</evidence>
<accession>A0A1H3XRI1</accession>
<dbReference type="Proteomes" id="UP000242469">
    <property type="component" value="Unassembled WGS sequence"/>
</dbReference>
<gene>
    <name evidence="7" type="primary">djlA</name>
    <name evidence="10" type="ORF">SAMN02745729_101241</name>
</gene>
<evidence type="ECO:0000256" key="2">
    <source>
        <dbReference type="ARBA" id="ARBA00022519"/>
    </source>
</evidence>
<evidence type="ECO:0000256" key="4">
    <source>
        <dbReference type="ARBA" id="ARBA00022989"/>
    </source>
</evidence>
<evidence type="ECO:0000313" key="11">
    <source>
        <dbReference type="Proteomes" id="UP000242469"/>
    </source>
</evidence>
<keyword evidence="5 7" id="KW-0472">Membrane</keyword>
<dbReference type="GO" id="GO:0005886">
    <property type="term" value="C:plasma membrane"/>
    <property type="evidence" value="ECO:0007669"/>
    <property type="project" value="UniProtKB-SubCell"/>
</dbReference>
<comment type="subunit">
    <text evidence="7">Homodimer.</text>
</comment>
<feature type="topological domain" description="Periplasmic" evidence="7">
    <location>
        <begin position="1"/>
        <end position="15"/>
    </location>
</feature>
<dbReference type="SUPFAM" id="SSF46565">
    <property type="entry name" value="Chaperone J-domain"/>
    <property type="match status" value="1"/>
</dbReference>
<dbReference type="InterPro" id="IPR036869">
    <property type="entry name" value="J_dom_sf"/>
</dbReference>
<keyword evidence="3 7" id="KW-0812">Transmembrane</keyword>
<sequence length="272" mass="30411">MENLLQQLRRYRAGAITGGLIGLLSGGPLGLLIGGTVGFLIQRSLSGKLQAYNPQQLFFRGTFSVMGKVAKADGRVTENEIAFAREVMTRMSLSEARRREAIEHFTEGKQDDFDIAAVLRPLAIVLRQRPTVKLMFVEIQLQAAMADGEISQAEQAVLQQVFSELRFTQQEIELLMSRMRAEDAFRRHSWESHQQPGYNEAGLLADAYGVIGVSPEASDADVKKAWRKLMSQHHPDKLIAKGLPEDMVQLAKEKTQEIQAAYDRIKAARGMR</sequence>
<keyword evidence="6 7" id="KW-0143">Chaperone</keyword>
<evidence type="ECO:0000256" key="6">
    <source>
        <dbReference type="ARBA" id="ARBA00023186"/>
    </source>
</evidence>
<proteinExistence type="inferred from homology"/>
<dbReference type="Pfam" id="PF00226">
    <property type="entry name" value="DnaJ"/>
    <property type="match status" value="1"/>
</dbReference>
<dbReference type="InterPro" id="IPR007791">
    <property type="entry name" value="DjlA_N"/>
</dbReference>
<dbReference type="Gene3D" id="1.10.3680.10">
    <property type="entry name" value="TerB-like"/>
    <property type="match status" value="1"/>
</dbReference>
<keyword evidence="1 7" id="KW-1003">Cell membrane</keyword>
<dbReference type="OrthoDB" id="9782583at2"/>
<dbReference type="InterPro" id="IPR029024">
    <property type="entry name" value="TerB-like"/>
</dbReference>
<dbReference type="STRING" id="1122198.SAMN02745729_101241"/>
<feature type="transmembrane region" description="Helical" evidence="8">
    <location>
        <begin position="20"/>
        <end position="41"/>
    </location>
</feature>
<dbReference type="PRINTS" id="PR00625">
    <property type="entry name" value="JDOMAIN"/>
</dbReference>
<evidence type="ECO:0000256" key="1">
    <source>
        <dbReference type="ARBA" id="ARBA00022475"/>
    </source>
</evidence>
<dbReference type="CDD" id="cd06257">
    <property type="entry name" value="DnaJ"/>
    <property type="match status" value="1"/>
</dbReference>
<dbReference type="InterPro" id="IPR023749">
    <property type="entry name" value="DjlA"/>
</dbReference>
<dbReference type="SMART" id="SM00271">
    <property type="entry name" value="DnaJ"/>
    <property type="match status" value="1"/>
</dbReference>